<accession>A0A382K8B9</accession>
<dbReference type="EMBL" id="UINC01078642">
    <property type="protein sequence ID" value="SVC19915.1"/>
    <property type="molecule type" value="Genomic_DNA"/>
</dbReference>
<name>A0A382K8B9_9ZZZZ</name>
<organism evidence="1">
    <name type="scientific">marine metagenome</name>
    <dbReference type="NCBI Taxonomy" id="408172"/>
    <lineage>
        <taxon>unclassified sequences</taxon>
        <taxon>metagenomes</taxon>
        <taxon>ecological metagenomes</taxon>
    </lineage>
</organism>
<protein>
    <submittedName>
        <fullName evidence="1">Uncharacterized protein</fullName>
    </submittedName>
</protein>
<evidence type="ECO:0000313" key="1">
    <source>
        <dbReference type="EMBL" id="SVC19915.1"/>
    </source>
</evidence>
<sequence>MKLTPNYLLITEGASLSRSFGGNFGYF</sequence>
<proteinExistence type="predicted"/>
<gene>
    <name evidence="1" type="ORF">METZ01_LOCUS272769</name>
</gene>
<reference evidence="1" key="1">
    <citation type="submission" date="2018-05" db="EMBL/GenBank/DDBJ databases">
        <authorList>
            <person name="Lanie J.A."/>
            <person name="Ng W.-L."/>
            <person name="Kazmierczak K.M."/>
            <person name="Andrzejewski T.M."/>
            <person name="Davidsen T.M."/>
            <person name="Wayne K.J."/>
            <person name="Tettelin H."/>
            <person name="Glass J.I."/>
            <person name="Rusch D."/>
            <person name="Podicherti R."/>
            <person name="Tsui H.-C.T."/>
            <person name="Winkler M.E."/>
        </authorList>
    </citation>
    <scope>NUCLEOTIDE SEQUENCE</scope>
</reference>
<dbReference type="AlphaFoldDB" id="A0A382K8B9"/>